<dbReference type="EMBL" id="QEKO01000001">
    <property type="protein sequence ID" value="PVY68674.1"/>
    <property type="molecule type" value="Genomic_DNA"/>
</dbReference>
<accession>A0A2U1CS73</accession>
<gene>
    <name evidence="1" type="ORF">C7440_1085</name>
</gene>
<dbReference type="RefSeq" id="WP_116517732.1">
    <property type="nucleotide sequence ID" value="NZ_JACCEX010000001.1"/>
</dbReference>
<dbReference type="OrthoDB" id="8596428at2"/>
<keyword evidence="2" id="KW-1185">Reference proteome</keyword>
<dbReference type="Proteomes" id="UP000246145">
    <property type="component" value="Unassembled WGS sequence"/>
</dbReference>
<proteinExistence type="predicted"/>
<evidence type="ECO:0000313" key="2">
    <source>
        <dbReference type="Proteomes" id="UP000246145"/>
    </source>
</evidence>
<organism evidence="1 2">
    <name type="scientific">Pusillimonas noertemannii</name>
    <dbReference type="NCBI Taxonomy" id="305977"/>
    <lineage>
        <taxon>Bacteria</taxon>
        <taxon>Pseudomonadati</taxon>
        <taxon>Pseudomonadota</taxon>
        <taxon>Betaproteobacteria</taxon>
        <taxon>Burkholderiales</taxon>
        <taxon>Alcaligenaceae</taxon>
        <taxon>Pusillimonas</taxon>
    </lineage>
</organism>
<comment type="caution">
    <text evidence="1">The sequence shown here is derived from an EMBL/GenBank/DDBJ whole genome shotgun (WGS) entry which is preliminary data.</text>
</comment>
<evidence type="ECO:0000313" key="1">
    <source>
        <dbReference type="EMBL" id="PVY68674.1"/>
    </source>
</evidence>
<dbReference type="AlphaFoldDB" id="A0A2U1CS73"/>
<protein>
    <submittedName>
        <fullName evidence="1">Uncharacterized protein</fullName>
    </submittedName>
</protein>
<reference evidence="1 2" key="1">
    <citation type="submission" date="2018-04" db="EMBL/GenBank/DDBJ databases">
        <title>Genomic Encyclopedia of Type Strains, Phase IV (KMG-IV): sequencing the most valuable type-strain genomes for metagenomic binning, comparative biology and taxonomic classification.</title>
        <authorList>
            <person name="Goeker M."/>
        </authorList>
    </citation>
    <scope>NUCLEOTIDE SEQUENCE [LARGE SCALE GENOMIC DNA]</scope>
    <source>
        <strain evidence="1 2">DSM 10065</strain>
    </source>
</reference>
<sequence length="123" mass="13609">MIKLLANKYVLGALGLAVLVAFVWGYGRYQYGQGVTDTETAAQLAAAEQYVADVKRINNSIGVLQAYIEELENAKPRTITEYRTRTVEVPLPADCRIDDGRLRTIQDGIERARTAGQPGRRVP</sequence>
<name>A0A2U1CS73_9BURK</name>